<accession>A0A9P6J266</accession>
<dbReference type="Proteomes" id="UP000738359">
    <property type="component" value="Unassembled WGS sequence"/>
</dbReference>
<evidence type="ECO:0000313" key="1">
    <source>
        <dbReference type="EMBL" id="KAF9954502.1"/>
    </source>
</evidence>
<evidence type="ECO:0000313" key="2">
    <source>
        <dbReference type="Proteomes" id="UP000738359"/>
    </source>
</evidence>
<protein>
    <submittedName>
        <fullName evidence="1">Uncharacterized protein</fullName>
    </submittedName>
</protein>
<dbReference type="OrthoDB" id="329835at2759"/>
<reference evidence="1" key="1">
    <citation type="journal article" date="2020" name="Fungal Divers.">
        <title>Resolving the Mortierellaceae phylogeny through synthesis of multi-gene phylogenetics and phylogenomics.</title>
        <authorList>
            <person name="Vandepol N."/>
            <person name="Liber J."/>
            <person name="Desiro A."/>
            <person name="Na H."/>
            <person name="Kennedy M."/>
            <person name="Barry K."/>
            <person name="Grigoriev I.V."/>
            <person name="Miller A.N."/>
            <person name="O'Donnell K."/>
            <person name="Stajich J.E."/>
            <person name="Bonito G."/>
        </authorList>
    </citation>
    <scope>NUCLEOTIDE SEQUENCE</scope>
    <source>
        <strain evidence="1">CK1249</strain>
    </source>
</reference>
<dbReference type="Gene3D" id="3.40.50.1820">
    <property type="entry name" value="alpha/beta hydrolase"/>
    <property type="match status" value="1"/>
</dbReference>
<dbReference type="AlphaFoldDB" id="A0A9P6J266"/>
<proteinExistence type="predicted"/>
<dbReference type="InterPro" id="IPR029058">
    <property type="entry name" value="AB_hydrolase_fold"/>
</dbReference>
<dbReference type="EMBL" id="JAAAHY010000964">
    <property type="protein sequence ID" value="KAF9954502.1"/>
    <property type="molecule type" value="Genomic_DNA"/>
</dbReference>
<gene>
    <name evidence="1" type="ORF">BGZ70_010541</name>
</gene>
<sequence length="139" mass="16052">MDTSPDYHSRVQRTPVDEDEKELDLIQTLIGNKEMYSPDLINPFLEKAPIIARNNIRIGGLQAPCVFGGDLLIFRATESQEREEPLRPDDWKPYVLGTIQVYDIDCQHHFMYMPEPTAEIGRILSQKLDESHRRAQKEG</sequence>
<comment type="caution">
    <text evidence="1">The sequence shown here is derived from an EMBL/GenBank/DDBJ whole genome shotgun (WGS) entry which is preliminary data.</text>
</comment>
<organism evidence="1 2">
    <name type="scientific">Mortierella alpina</name>
    <name type="common">Oleaginous fungus</name>
    <name type="synonym">Mortierella renispora</name>
    <dbReference type="NCBI Taxonomy" id="64518"/>
    <lineage>
        <taxon>Eukaryota</taxon>
        <taxon>Fungi</taxon>
        <taxon>Fungi incertae sedis</taxon>
        <taxon>Mucoromycota</taxon>
        <taxon>Mortierellomycotina</taxon>
        <taxon>Mortierellomycetes</taxon>
        <taxon>Mortierellales</taxon>
        <taxon>Mortierellaceae</taxon>
        <taxon>Mortierella</taxon>
    </lineage>
</organism>
<keyword evidence="2" id="KW-1185">Reference proteome</keyword>
<name>A0A9P6J266_MORAP</name>
<dbReference type="SUPFAM" id="SSF53474">
    <property type="entry name" value="alpha/beta-Hydrolases"/>
    <property type="match status" value="1"/>
</dbReference>